<dbReference type="SUPFAM" id="SSF82784">
    <property type="entry name" value="OsmC-like"/>
    <property type="match status" value="1"/>
</dbReference>
<dbReference type="PANTHER" id="PTHR37809">
    <property type="entry name" value="RIBOSOMAL PROTEIN S12 METHYLTHIOTRANSFERASE ACCESSORY FACTOR YCAO"/>
    <property type="match status" value="1"/>
</dbReference>
<dbReference type="Pfam" id="PF02624">
    <property type="entry name" value="YcaO"/>
    <property type="match status" value="1"/>
</dbReference>
<dbReference type="Pfam" id="PF02566">
    <property type="entry name" value="OsmC"/>
    <property type="match status" value="1"/>
</dbReference>
<dbReference type="EMBL" id="JAAOLX010000001">
    <property type="protein sequence ID" value="NHQ85039.1"/>
    <property type="molecule type" value="Genomic_DNA"/>
</dbReference>
<dbReference type="Pfam" id="PF18381">
    <property type="entry name" value="YcaO_C"/>
    <property type="match status" value="1"/>
</dbReference>
<protein>
    <submittedName>
        <fullName evidence="2">OsmC domain/YcaO domain-containing protein</fullName>
    </submittedName>
</protein>
<dbReference type="NCBIfam" id="TIGR03549">
    <property type="entry name" value="OsmC domain/YcaO domain-containing protein"/>
    <property type="match status" value="1"/>
</dbReference>
<dbReference type="Gene3D" id="3.30.1330.230">
    <property type="match status" value="1"/>
</dbReference>
<dbReference type="NCBIfam" id="NF040716">
    <property type="entry name" value="YcaO_for_S12"/>
    <property type="match status" value="1"/>
</dbReference>
<dbReference type="RefSeq" id="WP_166821744.1">
    <property type="nucleotide sequence ID" value="NZ_JAAOLX010000001.1"/>
</dbReference>
<dbReference type="InterPro" id="IPR003718">
    <property type="entry name" value="OsmC/Ohr_fam"/>
</dbReference>
<dbReference type="PROSITE" id="PS51664">
    <property type="entry name" value="YCAO"/>
    <property type="match status" value="1"/>
</dbReference>
<evidence type="ECO:0000313" key="2">
    <source>
        <dbReference type="EMBL" id="NHQ85039.1"/>
    </source>
</evidence>
<gene>
    <name evidence="2" type="ORF">HA050_02805</name>
</gene>
<dbReference type="InterPro" id="IPR041080">
    <property type="entry name" value="YcaO_C"/>
</dbReference>
<dbReference type="InterPro" id="IPR036102">
    <property type="entry name" value="OsmC/Ohrsf"/>
</dbReference>
<proteinExistence type="predicted"/>
<dbReference type="PANTHER" id="PTHR37809:SF1">
    <property type="entry name" value="RIBOSOMAL PROTEIN S12 METHYLTHIOTRANSFERASE ACCESSORY FACTOR YCAO"/>
    <property type="match status" value="1"/>
</dbReference>
<keyword evidence="3" id="KW-1185">Reference proteome</keyword>
<comment type="caution">
    <text evidence="2">The sequence shown here is derived from an EMBL/GenBank/DDBJ whole genome shotgun (WGS) entry which is preliminary data.</text>
</comment>
<feature type="domain" description="YcaO" evidence="1">
    <location>
        <begin position="206"/>
        <end position="573"/>
    </location>
</feature>
<evidence type="ECO:0000259" key="1">
    <source>
        <dbReference type="PROSITE" id="PS51664"/>
    </source>
</evidence>
<dbReference type="InterPro" id="IPR015946">
    <property type="entry name" value="KH_dom-like_a/b"/>
</dbReference>
<dbReference type="NCBIfam" id="TIGR00702">
    <property type="entry name" value="YcaO-type kinase domain"/>
    <property type="match status" value="1"/>
</dbReference>
<organism evidence="2 3">
    <name type="scientific">Iodobacter violaceini</name>
    <dbReference type="NCBI Taxonomy" id="3044271"/>
    <lineage>
        <taxon>Bacteria</taxon>
        <taxon>Pseudomonadati</taxon>
        <taxon>Pseudomonadota</taxon>
        <taxon>Betaproteobacteria</taxon>
        <taxon>Neisseriales</taxon>
        <taxon>Chitinibacteraceae</taxon>
        <taxon>Iodobacter</taxon>
    </lineage>
</organism>
<evidence type="ECO:0000313" key="3">
    <source>
        <dbReference type="Proteomes" id="UP000712570"/>
    </source>
</evidence>
<reference evidence="2 3" key="1">
    <citation type="submission" date="2020-03" db="EMBL/GenBank/DDBJ databases">
        <title>Draft genome sequence of environmentally isolated violet-colored cultures.</title>
        <authorList>
            <person name="Wilson H.S."/>
        </authorList>
    </citation>
    <scope>NUCLEOTIDE SEQUENCE [LARGE SCALE GENOMIC DNA]</scope>
    <source>
        <strain evidence="2 3">HSC-16F04</strain>
    </source>
</reference>
<dbReference type="InterPro" id="IPR003776">
    <property type="entry name" value="YcaO-like_dom"/>
</dbReference>
<accession>A0ABX0KSI0</accession>
<dbReference type="InterPro" id="IPR019938">
    <property type="entry name" value="YcaO_dom_prot"/>
</dbReference>
<dbReference type="Gene3D" id="3.30.300.20">
    <property type="match status" value="1"/>
</dbReference>
<dbReference type="Proteomes" id="UP000712570">
    <property type="component" value="Unassembled WGS sequence"/>
</dbReference>
<sequence>MEIKVNFLDKLRLEAKFDDFTVIADQPVRYKGDGSAPGPFDYFLASSALCAAYFVKLYCETRNIPTENIRLSQNNIVDPENRYQQIFKIQVELPADISAKDRQGILRSIDRCTVKKVVQTGPGFVIEEVESLEADAQALLTLNPASDTATFILGKDLPLEQTIANMSGLLADLGIKIEIASWRNIVPNVWSLHIRDAHSAMCFTNGKGASKESALASALGEYIERISCNHFYAGQFWGEEFANAEFVHYPQERWFQPGPKNALPVEILDDYCREIYNPDGELLGTHLYDTNSGNTARGICSLPFVRQSDGETVYFPSNLIENLYVSNGMSAGNTLAEAQVQCLSEIFERAVKREILEGEITLPDVPQEVLAKYPGILAGIAGLEEQGFPVLVKDASLGGVYPVMCVTLMNPRTGGVFASFGAHPSLEVALERSLTELLQGRSFEGLNDLPRPTFESHALTEPNNFVEHFIDSSGIVSWRFFSAKSNYQFVEWDFSSQGDNANSEEAAALFGILKELGKESYMAVYDQLGATACRILVPAYSEIYLVEDLIWDNTNKALLFREDILNLHRLDDSALLALLYRLEDNELGDYSKVSDLIGIKFDENTVWGQLTVLELKLLINLALQHFADAHDLVGAFLQYNDNTLDRVLFYQALNAVLDVLLDDELELADYEVNFRRMFGHPRMDAAIGSTNGSVRFFGLTETSMKLEGLDKHHRLIDSYRKLHAARGRFVAKTA</sequence>
<name>A0ABX0KSI0_9NEIS</name>